<dbReference type="SUPFAM" id="SSF53335">
    <property type="entry name" value="S-adenosyl-L-methionine-dependent methyltransferases"/>
    <property type="match status" value="1"/>
</dbReference>
<accession>A0A0P1ABR8</accession>
<organism evidence="7 8">
    <name type="scientific">Plasmopara halstedii</name>
    <name type="common">Downy mildew of sunflower</name>
    <dbReference type="NCBI Taxonomy" id="4781"/>
    <lineage>
        <taxon>Eukaryota</taxon>
        <taxon>Sar</taxon>
        <taxon>Stramenopiles</taxon>
        <taxon>Oomycota</taxon>
        <taxon>Peronosporomycetes</taxon>
        <taxon>Peronosporales</taxon>
        <taxon>Peronosporaceae</taxon>
        <taxon>Plasmopara</taxon>
    </lineage>
</organism>
<keyword evidence="4 7" id="KW-0808">Transferase</keyword>
<evidence type="ECO:0000256" key="4">
    <source>
        <dbReference type="ARBA" id="ARBA00022679"/>
    </source>
</evidence>
<dbReference type="GO" id="GO:0043527">
    <property type="term" value="C:tRNA methyltransferase complex"/>
    <property type="evidence" value="ECO:0007669"/>
    <property type="project" value="TreeGrafter"/>
</dbReference>
<dbReference type="GeneID" id="36403252"/>
<evidence type="ECO:0000256" key="6">
    <source>
        <dbReference type="ARBA" id="ARBA00022694"/>
    </source>
</evidence>
<evidence type="ECO:0000313" key="8">
    <source>
        <dbReference type="Proteomes" id="UP000054928"/>
    </source>
</evidence>
<dbReference type="NCBIfam" id="TIGR00091">
    <property type="entry name" value="tRNA (guanosine(46)-N7)-methyltransferase TrmB"/>
    <property type="match status" value="1"/>
</dbReference>
<dbReference type="HAMAP" id="MF_01057">
    <property type="entry name" value="tRNA_methyltr_TrmB"/>
    <property type="match status" value="1"/>
</dbReference>
<sequence>MFYRQPVQFPDWTQCFADSSLPIHLDIGCARGRYLMDVARSRASKWNFVGVEIRRNVLQEAEQEAVQRGLRNLAFVHANMNVHLAVMLRSLPGPVKSVSIFHPDPWMKKRHIKRRLVNEEFVVGMANLLPNGTPIYVQTDVKELFAYMIETYEMSGLYTFDALLENPLGIPTDRESYVNTKGGEIHRVVFNVNRNNTTNNT</sequence>
<evidence type="ECO:0000256" key="3">
    <source>
        <dbReference type="ARBA" id="ARBA00022603"/>
    </source>
</evidence>
<dbReference type="Pfam" id="PF02390">
    <property type="entry name" value="Methyltransf_4"/>
    <property type="match status" value="1"/>
</dbReference>
<dbReference type="PROSITE" id="PS51625">
    <property type="entry name" value="SAM_MT_TRMB"/>
    <property type="match status" value="1"/>
</dbReference>
<keyword evidence="5" id="KW-0949">S-adenosyl-L-methionine</keyword>
<dbReference type="AlphaFoldDB" id="A0A0P1ABR8"/>
<evidence type="ECO:0000256" key="5">
    <source>
        <dbReference type="ARBA" id="ARBA00022691"/>
    </source>
</evidence>
<dbReference type="OrthoDB" id="47276at2759"/>
<dbReference type="GO" id="GO:0008176">
    <property type="term" value="F:tRNA (guanine(46)-N7)-methyltransferase activity"/>
    <property type="evidence" value="ECO:0007669"/>
    <property type="project" value="UniProtKB-EC"/>
</dbReference>
<reference evidence="8" key="1">
    <citation type="submission" date="2014-09" db="EMBL/GenBank/DDBJ databases">
        <authorList>
            <person name="Sharma Rahul"/>
            <person name="Thines Marco"/>
        </authorList>
    </citation>
    <scope>NUCLEOTIDE SEQUENCE [LARGE SCALE GENOMIC DNA]</scope>
</reference>
<keyword evidence="6" id="KW-0819">tRNA processing</keyword>
<dbReference type="CDD" id="cd02440">
    <property type="entry name" value="AdoMet_MTases"/>
    <property type="match status" value="1"/>
</dbReference>
<dbReference type="RefSeq" id="XP_024574472.1">
    <property type="nucleotide sequence ID" value="XM_024723502.1"/>
</dbReference>
<dbReference type="Gene3D" id="3.40.50.150">
    <property type="entry name" value="Vaccinia Virus protein VP39"/>
    <property type="match status" value="1"/>
</dbReference>
<dbReference type="PANTHER" id="PTHR23417">
    <property type="entry name" value="3-DEOXY-D-MANNO-OCTULOSONIC-ACID TRANSFERASE/TRNA GUANINE-N 7 - -METHYLTRANSFERASE"/>
    <property type="match status" value="1"/>
</dbReference>
<comment type="catalytic activity">
    <reaction evidence="1">
        <text>guanosine(46) in tRNA + S-adenosyl-L-methionine = N(7)-methylguanosine(46) in tRNA + S-adenosyl-L-homocysteine</text>
        <dbReference type="Rhea" id="RHEA:42708"/>
        <dbReference type="Rhea" id="RHEA-COMP:10188"/>
        <dbReference type="Rhea" id="RHEA-COMP:10189"/>
        <dbReference type="ChEBI" id="CHEBI:57856"/>
        <dbReference type="ChEBI" id="CHEBI:59789"/>
        <dbReference type="ChEBI" id="CHEBI:74269"/>
        <dbReference type="ChEBI" id="CHEBI:74480"/>
        <dbReference type="EC" id="2.1.1.33"/>
    </reaction>
</comment>
<evidence type="ECO:0000256" key="1">
    <source>
        <dbReference type="ARBA" id="ARBA00000142"/>
    </source>
</evidence>
<dbReference type="EC" id="2.1.1.33" evidence="2"/>
<dbReference type="STRING" id="4781.A0A0P1ABR8"/>
<dbReference type="InterPro" id="IPR029063">
    <property type="entry name" value="SAM-dependent_MTases_sf"/>
</dbReference>
<dbReference type="Proteomes" id="UP000054928">
    <property type="component" value="Unassembled WGS sequence"/>
</dbReference>
<proteinExistence type="inferred from homology"/>
<keyword evidence="3 7" id="KW-0489">Methyltransferase</keyword>
<dbReference type="InterPro" id="IPR055361">
    <property type="entry name" value="tRNA_methyltr_TrmB_bact"/>
</dbReference>
<dbReference type="PANTHER" id="PTHR23417:SF21">
    <property type="entry name" value="TRNA (GUANINE-N(7)-)-METHYLTRANSFERASE"/>
    <property type="match status" value="1"/>
</dbReference>
<dbReference type="InterPro" id="IPR003358">
    <property type="entry name" value="tRNA_(Gua-N-7)_MeTrfase_Trmb"/>
</dbReference>
<keyword evidence="8" id="KW-1185">Reference proteome</keyword>
<evidence type="ECO:0000256" key="2">
    <source>
        <dbReference type="ARBA" id="ARBA00011977"/>
    </source>
</evidence>
<name>A0A0P1ABR8_PLAHL</name>
<protein>
    <recommendedName>
        <fullName evidence="2">tRNA (guanine(46)-N(7))-methyltransferase</fullName>
        <ecNumber evidence="2">2.1.1.33</ecNumber>
    </recommendedName>
</protein>
<dbReference type="OMA" id="DPWFKRR"/>
<dbReference type="EMBL" id="CCYD01000321">
    <property type="protein sequence ID" value="CEG38103.1"/>
    <property type="molecule type" value="Genomic_DNA"/>
</dbReference>
<evidence type="ECO:0000313" key="7">
    <source>
        <dbReference type="EMBL" id="CEG38103.1"/>
    </source>
</evidence>